<organism evidence="7 8">
    <name type="scientific">Aspergillus sclerotialis</name>
    <dbReference type="NCBI Taxonomy" id="2070753"/>
    <lineage>
        <taxon>Eukaryota</taxon>
        <taxon>Fungi</taxon>
        <taxon>Dikarya</taxon>
        <taxon>Ascomycota</taxon>
        <taxon>Pezizomycotina</taxon>
        <taxon>Eurotiomycetes</taxon>
        <taxon>Eurotiomycetidae</taxon>
        <taxon>Eurotiales</taxon>
        <taxon>Aspergillaceae</taxon>
        <taxon>Aspergillus</taxon>
        <taxon>Aspergillus subgen. Polypaecilum</taxon>
    </lineage>
</organism>
<keyword evidence="8" id="KW-1185">Reference proteome</keyword>
<comment type="subcellular location">
    <subcellularLocation>
        <location evidence="1">Membrane</location>
        <topology evidence="1">Multi-pass membrane protein</topology>
    </subcellularLocation>
</comment>
<evidence type="ECO:0000313" key="7">
    <source>
        <dbReference type="EMBL" id="RJE22397.1"/>
    </source>
</evidence>
<dbReference type="OrthoDB" id="5348404at2759"/>
<feature type="transmembrane region" description="Helical" evidence="6">
    <location>
        <begin position="30"/>
        <end position="49"/>
    </location>
</feature>
<evidence type="ECO:0000256" key="5">
    <source>
        <dbReference type="SAM" id="MobiDB-lite"/>
    </source>
</evidence>
<gene>
    <name evidence="7" type="ORF">PHISCL_05258</name>
</gene>
<feature type="transmembrane region" description="Helical" evidence="6">
    <location>
        <begin position="93"/>
        <end position="117"/>
    </location>
</feature>
<feature type="region of interest" description="Disordered" evidence="5">
    <location>
        <begin position="373"/>
        <end position="544"/>
    </location>
</feature>
<keyword evidence="3 6" id="KW-1133">Transmembrane helix</keyword>
<evidence type="ECO:0000256" key="4">
    <source>
        <dbReference type="ARBA" id="ARBA00023136"/>
    </source>
</evidence>
<feature type="transmembrane region" description="Helical" evidence="6">
    <location>
        <begin position="283"/>
        <end position="304"/>
    </location>
</feature>
<dbReference type="Pfam" id="PF03619">
    <property type="entry name" value="Solute_trans_a"/>
    <property type="match status" value="1"/>
</dbReference>
<dbReference type="GO" id="GO:0016020">
    <property type="term" value="C:membrane"/>
    <property type="evidence" value="ECO:0007669"/>
    <property type="project" value="UniProtKB-SubCell"/>
</dbReference>
<comment type="caution">
    <text evidence="7">The sequence shown here is derived from an EMBL/GenBank/DDBJ whole genome shotgun (WGS) entry which is preliminary data.</text>
</comment>
<evidence type="ECO:0000313" key="8">
    <source>
        <dbReference type="Proteomes" id="UP000266188"/>
    </source>
</evidence>
<feature type="compositionally biased region" description="Basic and acidic residues" evidence="5">
    <location>
        <begin position="532"/>
        <end position="544"/>
    </location>
</feature>
<dbReference type="Proteomes" id="UP000266188">
    <property type="component" value="Unassembled WGS sequence"/>
</dbReference>
<dbReference type="PANTHER" id="PTHR23423">
    <property type="entry name" value="ORGANIC SOLUTE TRANSPORTER-RELATED"/>
    <property type="match status" value="1"/>
</dbReference>
<dbReference type="SMART" id="SM01417">
    <property type="entry name" value="Solute_trans_a"/>
    <property type="match status" value="1"/>
</dbReference>
<protein>
    <submittedName>
        <fullName evidence="7">DUF300 domain protein</fullName>
    </submittedName>
</protein>
<sequence>MRWTVCNATQEHETINEIDLWDGGITFHKLALIVGAVFALIAGGVSFYLIMSHATHYSKPLEQRHIIRILWMVPIYSLVAWLSIYFYKYSVYYSLIGDCYEAFTISAFFALLCHYIAPDLHSQKEYFRGIKPKPWVWPVTWAKKCCGGDRGIWRTPRSGLTWFNVIWASVFQYCLFRVLMTIIAVIAQANGAYCEESLSPAFAHVWTLVVECICVTIAMYCLIQFYIQIKEDIEQHSPFLKILSIKLVIFLSFWQTSLISFLFSSGAIKATKTINANDLKVGIPNLLICIEMAIFGTLHLWAFAWQPYSSSHLQDDAVTDFYGNGKPTYYGGPFGAKALLDALNPLDLIKAISRGVRWLFIGRKKRTLDKSYQNTDTIGLDPTKPPSPSATAYQGPDNTVSGGRTARYGSTPDEEGEVLLGHAQPNPTTAYDRSSRDLGIAPSPDELENDGRYYSSNRLSTSSLLEPTSYPPRPYSPYDNHSHSPYLAPSDSDYHPRYMSGQEMGVTTYHSPTGSLQEQAPIPMSEAYHPPPLHDDDYEHHGRR</sequence>
<evidence type="ECO:0000256" key="3">
    <source>
        <dbReference type="ARBA" id="ARBA00022989"/>
    </source>
</evidence>
<evidence type="ECO:0000256" key="2">
    <source>
        <dbReference type="ARBA" id="ARBA00022692"/>
    </source>
</evidence>
<reference evidence="8" key="1">
    <citation type="submission" date="2017-02" db="EMBL/GenBank/DDBJ databases">
        <authorList>
            <person name="Tafer H."/>
            <person name="Lopandic K."/>
        </authorList>
    </citation>
    <scope>NUCLEOTIDE SEQUENCE [LARGE SCALE GENOMIC DNA]</scope>
    <source>
        <strain evidence="8">CBS 366.77</strain>
    </source>
</reference>
<dbReference type="AlphaFoldDB" id="A0A3A2ZLY3"/>
<keyword evidence="4 6" id="KW-0472">Membrane</keyword>
<keyword evidence="2 6" id="KW-0812">Transmembrane</keyword>
<feature type="transmembrane region" description="Helical" evidence="6">
    <location>
        <begin position="69"/>
        <end position="87"/>
    </location>
</feature>
<feature type="transmembrane region" description="Helical" evidence="6">
    <location>
        <begin position="206"/>
        <end position="227"/>
    </location>
</feature>
<feature type="compositionally biased region" description="Polar residues" evidence="5">
    <location>
        <begin position="389"/>
        <end position="402"/>
    </location>
</feature>
<evidence type="ECO:0000256" key="6">
    <source>
        <dbReference type="SAM" id="Phobius"/>
    </source>
</evidence>
<dbReference type="EMBL" id="MVGC01000170">
    <property type="protein sequence ID" value="RJE22397.1"/>
    <property type="molecule type" value="Genomic_DNA"/>
</dbReference>
<evidence type="ECO:0000256" key="1">
    <source>
        <dbReference type="ARBA" id="ARBA00004141"/>
    </source>
</evidence>
<feature type="compositionally biased region" description="Polar residues" evidence="5">
    <location>
        <begin position="508"/>
        <end position="518"/>
    </location>
</feature>
<dbReference type="STRING" id="2070753.A0A3A2ZLY3"/>
<name>A0A3A2ZLY3_9EURO</name>
<accession>A0A3A2ZLY3</accession>
<feature type="transmembrane region" description="Helical" evidence="6">
    <location>
        <begin position="239"/>
        <end position="263"/>
    </location>
</feature>
<feature type="compositionally biased region" description="Polar residues" evidence="5">
    <location>
        <begin position="454"/>
        <end position="466"/>
    </location>
</feature>
<feature type="transmembrane region" description="Helical" evidence="6">
    <location>
        <begin position="160"/>
        <end position="186"/>
    </location>
</feature>
<proteinExistence type="predicted"/>
<dbReference type="InterPro" id="IPR005178">
    <property type="entry name" value="Ostalpha/TMEM184C"/>
</dbReference>